<dbReference type="KEGG" id="chn:A605_13690"/>
<name>M1N1D0_9CORY</name>
<organism evidence="1 2">
    <name type="scientific">Corynebacterium halotolerans YIM 70093 = DSM 44683</name>
    <dbReference type="NCBI Taxonomy" id="1121362"/>
    <lineage>
        <taxon>Bacteria</taxon>
        <taxon>Bacillati</taxon>
        <taxon>Actinomycetota</taxon>
        <taxon>Actinomycetes</taxon>
        <taxon>Mycobacteriales</taxon>
        <taxon>Corynebacteriaceae</taxon>
        <taxon>Corynebacterium</taxon>
    </lineage>
</organism>
<dbReference type="EMBL" id="CP003697">
    <property type="protein sequence ID" value="AGF73734.1"/>
    <property type="molecule type" value="Genomic_DNA"/>
</dbReference>
<evidence type="ECO:0000313" key="2">
    <source>
        <dbReference type="Proteomes" id="UP000011723"/>
    </source>
</evidence>
<accession>M1N1D0</accession>
<dbReference type="OrthoDB" id="9148135at2"/>
<sequence length="327" mass="35629">MDHSPDLVELRARRLIAQGLAPTAARDALTGPVDVARHLLALQGQTYPAGIRAIALRADVDDAEVLAAVDRYEIVRAWPQRGTLHFLPPEDARWMMRLLSPRVEKAAAGRRPALGLSPEDVGVAREALHAELRERGLEDPLSRKGAYRVFAAAGVDPGDGRGPHLLRALGGEGDVVQGPKKGSEETFVHVDDLLVEQREMPREESLAELATRYLHSHGPATAKDLVWWSKLTVAEARKAIAAARDVVEIDLGGVSYWMGAWQADVTGAEIAAALAADHTLPAFDEYLLGYHDKSYILADELRPRVLTMNGLSWSFEVSRGVVTGRAE</sequence>
<dbReference type="PANTHER" id="PTHR38479">
    <property type="entry name" value="LMO0824 PROTEIN"/>
    <property type="match status" value="1"/>
</dbReference>
<evidence type="ECO:0000313" key="1">
    <source>
        <dbReference type="EMBL" id="AGF73734.1"/>
    </source>
</evidence>
<protein>
    <recommendedName>
        <fullName evidence="3">Winged helix DNA-binding domain-containing protein</fullName>
    </recommendedName>
</protein>
<keyword evidence="2" id="KW-1185">Reference proteome</keyword>
<dbReference type="RefSeq" id="WP_015402148.1">
    <property type="nucleotide sequence ID" value="NC_020302.1"/>
</dbReference>
<dbReference type="InterPro" id="IPR009351">
    <property type="entry name" value="AlkZ-like"/>
</dbReference>
<dbReference type="HOGENOM" id="CLU_047003_0_0_11"/>
<dbReference type="PATRIC" id="fig|1121362.3.peg.2784"/>
<dbReference type="STRING" id="1121362.A605_13690"/>
<evidence type="ECO:0008006" key="3">
    <source>
        <dbReference type="Google" id="ProtNLM"/>
    </source>
</evidence>
<dbReference type="PANTHER" id="PTHR38479:SF2">
    <property type="entry name" value="WINGED HELIX DNA-BINDING DOMAIN-CONTAINING PROTEIN"/>
    <property type="match status" value="1"/>
</dbReference>
<dbReference type="AlphaFoldDB" id="M1N1D0"/>
<dbReference type="Proteomes" id="UP000011723">
    <property type="component" value="Chromosome"/>
</dbReference>
<reference evidence="1 2" key="1">
    <citation type="journal article" date="2012" name="Stand. Genomic Sci.">
        <title>Genome sequence of the halotolerant bacterium Corynebacterium halotolerans type strain YIM 70093(T) (= DSM 44683(T)).</title>
        <authorList>
            <person name="Ruckert C."/>
            <person name="Albersmeier A."/>
            <person name="Al-Dilaimi A."/>
            <person name="Niehaus K."/>
            <person name="Szczepanowski R."/>
            <person name="Kalinowski J."/>
        </authorList>
    </citation>
    <scope>NUCLEOTIDE SEQUENCE [LARGE SCALE GENOMIC DNA]</scope>
    <source>
        <strain evidence="1">YIM 70093</strain>
    </source>
</reference>
<dbReference type="Pfam" id="PF06224">
    <property type="entry name" value="AlkZ-like"/>
    <property type="match status" value="1"/>
</dbReference>
<proteinExistence type="predicted"/>
<dbReference type="eggNOG" id="COG3214">
    <property type="taxonomic scope" value="Bacteria"/>
</dbReference>
<gene>
    <name evidence="1" type="ORF">A605_13690</name>
</gene>